<dbReference type="Proteomes" id="UP000198833">
    <property type="component" value="Unassembled WGS sequence"/>
</dbReference>
<dbReference type="AlphaFoldDB" id="A0A1H9FDZ4"/>
<dbReference type="Pfam" id="PF00145">
    <property type="entry name" value="DNA_methylase"/>
    <property type="match status" value="1"/>
</dbReference>
<keyword evidence="1 5" id="KW-0489">Methyltransferase</keyword>
<dbReference type="GO" id="GO:0009307">
    <property type="term" value="P:DNA restriction-modification system"/>
    <property type="evidence" value="ECO:0007669"/>
    <property type="project" value="UniProtKB-KW"/>
</dbReference>
<evidence type="ECO:0000256" key="4">
    <source>
        <dbReference type="ARBA" id="ARBA00022747"/>
    </source>
</evidence>
<dbReference type="PANTHER" id="PTHR10629">
    <property type="entry name" value="CYTOSINE-SPECIFIC METHYLTRANSFERASE"/>
    <property type="match status" value="1"/>
</dbReference>
<gene>
    <name evidence="8" type="ORF">SAMN04488558_1094</name>
</gene>
<accession>A0A1H9FDZ4</accession>
<evidence type="ECO:0000256" key="3">
    <source>
        <dbReference type="ARBA" id="ARBA00022691"/>
    </source>
</evidence>
<evidence type="ECO:0000256" key="6">
    <source>
        <dbReference type="RuleBase" id="RU000416"/>
    </source>
</evidence>
<keyword evidence="4" id="KW-0680">Restriction system</keyword>
<dbReference type="GO" id="GO:0044027">
    <property type="term" value="P:negative regulation of gene expression via chromosomal CpG island methylation"/>
    <property type="evidence" value="ECO:0007669"/>
    <property type="project" value="TreeGrafter"/>
</dbReference>
<dbReference type="CDD" id="cd00315">
    <property type="entry name" value="Cyt_C5_DNA_methylase"/>
    <property type="match status" value="1"/>
</dbReference>
<dbReference type="InterPro" id="IPR001525">
    <property type="entry name" value="C5_MeTfrase"/>
</dbReference>
<dbReference type="PANTHER" id="PTHR10629:SF52">
    <property type="entry name" value="DNA (CYTOSINE-5)-METHYLTRANSFERASE 1"/>
    <property type="match status" value="1"/>
</dbReference>
<dbReference type="PRINTS" id="PR00105">
    <property type="entry name" value="C5METTRFRASE"/>
</dbReference>
<evidence type="ECO:0000256" key="1">
    <source>
        <dbReference type="ARBA" id="ARBA00022603"/>
    </source>
</evidence>
<dbReference type="OrthoDB" id="9813719at2"/>
<evidence type="ECO:0000256" key="2">
    <source>
        <dbReference type="ARBA" id="ARBA00022679"/>
    </source>
</evidence>
<dbReference type="EMBL" id="FOEN01000009">
    <property type="protein sequence ID" value="SEQ35538.1"/>
    <property type="molecule type" value="Genomic_DNA"/>
</dbReference>
<name>A0A1H9FDZ4_9LACT</name>
<evidence type="ECO:0000256" key="5">
    <source>
        <dbReference type="PROSITE-ProRule" id="PRU01016"/>
    </source>
</evidence>
<dbReference type="GO" id="GO:0032259">
    <property type="term" value="P:methylation"/>
    <property type="evidence" value="ECO:0007669"/>
    <property type="project" value="UniProtKB-KW"/>
</dbReference>
<keyword evidence="2 5" id="KW-0808">Transferase</keyword>
<dbReference type="GO" id="GO:0003677">
    <property type="term" value="F:DNA binding"/>
    <property type="evidence" value="ECO:0007669"/>
    <property type="project" value="TreeGrafter"/>
</dbReference>
<dbReference type="InterPro" id="IPR050390">
    <property type="entry name" value="C5-Methyltransferase"/>
</dbReference>
<protein>
    <recommendedName>
        <fullName evidence="7">Cytosine-specific methyltransferase</fullName>
        <ecNumber evidence="7">2.1.1.37</ecNumber>
    </recommendedName>
</protein>
<dbReference type="InterPro" id="IPR018117">
    <property type="entry name" value="C5_DNA_meth_AS"/>
</dbReference>
<feature type="active site" evidence="5">
    <location>
        <position position="78"/>
    </location>
</feature>
<dbReference type="GO" id="GO:0003886">
    <property type="term" value="F:DNA (cytosine-5-)-methyltransferase activity"/>
    <property type="evidence" value="ECO:0007669"/>
    <property type="project" value="UniProtKB-EC"/>
</dbReference>
<keyword evidence="9" id="KW-1185">Reference proteome</keyword>
<organism evidence="8 9">
    <name type="scientific">Ignavigranum ruoffiae</name>
    <dbReference type="NCBI Taxonomy" id="89093"/>
    <lineage>
        <taxon>Bacteria</taxon>
        <taxon>Bacillati</taxon>
        <taxon>Bacillota</taxon>
        <taxon>Bacilli</taxon>
        <taxon>Lactobacillales</taxon>
        <taxon>Aerococcaceae</taxon>
        <taxon>Ignavigranum</taxon>
    </lineage>
</organism>
<dbReference type="PROSITE" id="PS51679">
    <property type="entry name" value="SAM_MT_C5"/>
    <property type="match status" value="1"/>
</dbReference>
<reference evidence="8 9" key="1">
    <citation type="submission" date="2016-10" db="EMBL/GenBank/DDBJ databases">
        <authorList>
            <person name="de Groot N.N."/>
        </authorList>
    </citation>
    <scope>NUCLEOTIDE SEQUENCE [LARGE SCALE GENOMIC DNA]</scope>
    <source>
        <strain evidence="8 9">DSM 15695</strain>
    </source>
</reference>
<dbReference type="Gene3D" id="3.90.120.10">
    <property type="entry name" value="DNA Methylase, subunit A, domain 2"/>
    <property type="match status" value="1"/>
</dbReference>
<dbReference type="RefSeq" id="WP_092572321.1">
    <property type="nucleotide sequence ID" value="NZ_FOEN01000009.1"/>
</dbReference>
<comment type="catalytic activity">
    <reaction evidence="7">
        <text>a 2'-deoxycytidine in DNA + S-adenosyl-L-methionine = a 5-methyl-2'-deoxycytidine in DNA + S-adenosyl-L-homocysteine + H(+)</text>
        <dbReference type="Rhea" id="RHEA:13681"/>
        <dbReference type="Rhea" id="RHEA-COMP:11369"/>
        <dbReference type="Rhea" id="RHEA-COMP:11370"/>
        <dbReference type="ChEBI" id="CHEBI:15378"/>
        <dbReference type="ChEBI" id="CHEBI:57856"/>
        <dbReference type="ChEBI" id="CHEBI:59789"/>
        <dbReference type="ChEBI" id="CHEBI:85452"/>
        <dbReference type="ChEBI" id="CHEBI:85454"/>
        <dbReference type="EC" id="2.1.1.37"/>
    </reaction>
</comment>
<proteinExistence type="inferred from homology"/>
<dbReference type="InterPro" id="IPR029063">
    <property type="entry name" value="SAM-dependent_MTases_sf"/>
</dbReference>
<evidence type="ECO:0000256" key="7">
    <source>
        <dbReference type="RuleBase" id="RU000417"/>
    </source>
</evidence>
<comment type="similarity">
    <text evidence="5 6">Belongs to the class I-like SAM-binding methyltransferase superfamily. C5-methyltransferase family.</text>
</comment>
<dbReference type="Gene3D" id="3.40.50.150">
    <property type="entry name" value="Vaccinia Virus protein VP39"/>
    <property type="match status" value="1"/>
</dbReference>
<evidence type="ECO:0000313" key="8">
    <source>
        <dbReference type="EMBL" id="SEQ35538.1"/>
    </source>
</evidence>
<dbReference type="EC" id="2.1.1.37" evidence="7"/>
<evidence type="ECO:0000313" key="9">
    <source>
        <dbReference type="Proteomes" id="UP000198833"/>
    </source>
</evidence>
<dbReference type="SUPFAM" id="SSF53335">
    <property type="entry name" value="S-adenosyl-L-methionine-dependent methyltransferases"/>
    <property type="match status" value="1"/>
</dbReference>
<dbReference type="PROSITE" id="PS00094">
    <property type="entry name" value="C5_MTASE_1"/>
    <property type="match status" value="1"/>
</dbReference>
<dbReference type="PROSITE" id="PS00095">
    <property type="entry name" value="C5_MTASE_2"/>
    <property type="match status" value="1"/>
</dbReference>
<sequence>MNYIDLFAGAGGFTLGLERLGFNNLFSVEYDEQAALTYKQNFPSHNLIQKDIRDLTDEEIKSLISNNNVDIVIGGPPCQGFSIAGNIGRKFIDDDRNKLFKEFVRVVKVTQPELFIMENVAHLATHNKGRTINEITSEFEKLGYKTQYKVLNSVNFEVPQNRRRIFVVGTKNVTFEFPKESTKNIPIEEVISDLPSLQSGETSAIPNHNAMNHTKQMLLKMSYVEEGGDRMTIPEEIRPKSGDVRKYIRYSRNKPSITITGDMRKVFHYEQNRALTPRELARIQTFPDSFIFYGNSISIQQQIGNAVPPKLAIAIARSIINSIKGTD</sequence>
<dbReference type="STRING" id="89093.SAMN04488558_1094"/>
<keyword evidence="3 5" id="KW-0949">S-adenosyl-L-methionine</keyword>
<dbReference type="InterPro" id="IPR031303">
    <property type="entry name" value="C5_meth_CS"/>
</dbReference>
<dbReference type="NCBIfam" id="TIGR00675">
    <property type="entry name" value="dcm"/>
    <property type="match status" value="1"/>
</dbReference>